<dbReference type="InterPro" id="IPR020051">
    <property type="entry name" value="SagB-type_dehydrogenase"/>
</dbReference>
<organism evidence="2 3">
    <name type="scientific">Clostridium botulinum</name>
    <dbReference type="NCBI Taxonomy" id="1491"/>
    <lineage>
        <taxon>Bacteria</taxon>
        <taxon>Bacillati</taxon>
        <taxon>Bacillota</taxon>
        <taxon>Clostridia</taxon>
        <taxon>Eubacteriales</taxon>
        <taxon>Clostridiaceae</taxon>
        <taxon>Clostridium</taxon>
    </lineage>
</organism>
<dbReference type="PANTHER" id="PTHR43745:SF2">
    <property type="entry name" value="NITROREDUCTASE MJ1384-RELATED"/>
    <property type="match status" value="1"/>
</dbReference>
<dbReference type="NCBIfam" id="TIGR03605">
    <property type="entry name" value="antibiot_sagB"/>
    <property type="match status" value="1"/>
</dbReference>
<evidence type="ECO:0000313" key="2">
    <source>
        <dbReference type="EMBL" id="AVQ39231.1"/>
    </source>
</evidence>
<dbReference type="InterPro" id="IPR000415">
    <property type="entry name" value="Nitroreductase-like"/>
</dbReference>
<dbReference type="Pfam" id="PF00881">
    <property type="entry name" value="Nitroreductase"/>
    <property type="match status" value="1"/>
</dbReference>
<evidence type="ECO:0000259" key="1">
    <source>
        <dbReference type="Pfam" id="PF00881"/>
    </source>
</evidence>
<dbReference type="RefSeq" id="WP_159035261.1">
    <property type="nucleotide sequence ID" value="NZ_CP027777.1"/>
</dbReference>
<dbReference type="InterPro" id="IPR052544">
    <property type="entry name" value="Bacteriocin_Proc_Enz"/>
</dbReference>
<dbReference type="PANTHER" id="PTHR43745">
    <property type="entry name" value="NITROREDUCTASE MJ1384-RELATED"/>
    <property type="match status" value="1"/>
</dbReference>
<proteinExistence type="predicted"/>
<reference evidence="2 3" key="1">
    <citation type="submission" date="2018-01" db="EMBL/GenBank/DDBJ databases">
        <title>Genetic Diversity of Clostridium botulinum in seafood.</title>
        <authorList>
            <person name="Athira V."/>
            <person name="Arun Jyothi P.V."/>
            <person name="Lalitha K.V."/>
            <person name="Joseph T.C."/>
        </authorList>
    </citation>
    <scope>NUCLEOTIDE SEQUENCE [LARGE SCALE GENOMIC DNA]</scope>
    <source>
        <strain evidence="2 3">Mfbjulcb8</strain>
    </source>
</reference>
<name>A0ABC8CWT9_CLOBO</name>
<protein>
    <recommendedName>
        <fullName evidence="1">Nitroreductase domain-containing protein</fullName>
    </recommendedName>
</protein>
<dbReference type="Proteomes" id="UP000240615">
    <property type="component" value="Chromosome"/>
</dbReference>
<evidence type="ECO:0000313" key="3">
    <source>
        <dbReference type="Proteomes" id="UP000240615"/>
    </source>
</evidence>
<sequence>MEEIKEKENVRVVWSPAVRWSIDNEDLKIQVFRYKGSESRLFPEFYYETQKGIYIKDLLKAFPKFDRNILKQFILDLIKKRVLVDSPLKVKELFYTQNSLFQNKYPQSIRYDSDELNRFKTEQLSRNYYIDAYKINLKDRECGISEIENRKSWRSFDVTKQITFESFSILMGTFKQKQCNNQISYYYASAGGLYPIDVYVYIKKSRIENIEEGLYYYSPIDNTLKLINHVEQIPTDIHFFNNQQIFEESAATIFFIYNAEVTMPKYQGMAYEYALIDTGIMVETMNIIGEKLGIGVCSIGDMNFEKIEHMFKLQKNQIHLHTLELGLKNV</sequence>
<dbReference type="AlphaFoldDB" id="A0ABC8CWT9"/>
<dbReference type="EMBL" id="CP027777">
    <property type="protein sequence ID" value="AVQ39231.1"/>
    <property type="molecule type" value="Genomic_DNA"/>
</dbReference>
<dbReference type="Gene3D" id="3.40.109.10">
    <property type="entry name" value="NADH Oxidase"/>
    <property type="match status" value="1"/>
</dbReference>
<dbReference type="SUPFAM" id="SSF55469">
    <property type="entry name" value="FMN-dependent nitroreductase-like"/>
    <property type="match status" value="1"/>
</dbReference>
<feature type="domain" description="Nitroreductase" evidence="1">
    <location>
        <begin position="147"/>
        <end position="318"/>
    </location>
</feature>
<gene>
    <name evidence="2" type="ORF">C7M56_11270</name>
</gene>
<dbReference type="InterPro" id="IPR029479">
    <property type="entry name" value="Nitroreductase"/>
</dbReference>
<dbReference type="CDD" id="cd02142">
    <property type="entry name" value="McbC_SagB-like_oxidoreductase"/>
    <property type="match status" value="1"/>
</dbReference>
<accession>A0ABC8CWT9</accession>